<proteinExistence type="predicted"/>
<organism evidence="1">
    <name type="scientific">viral metagenome</name>
    <dbReference type="NCBI Taxonomy" id="1070528"/>
    <lineage>
        <taxon>unclassified sequences</taxon>
        <taxon>metagenomes</taxon>
        <taxon>organismal metagenomes</taxon>
    </lineage>
</organism>
<dbReference type="EMBL" id="MN740492">
    <property type="protein sequence ID" value="QHU29655.1"/>
    <property type="molecule type" value="Genomic_DNA"/>
</dbReference>
<name>A0A6C0LI29_9ZZZZ</name>
<accession>A0A6C0LI29</accession>
<sequence length="88" mass="10425">MSSFDEKLFLNTIIKNCKNSSDVNELNTSFDTIFNDTITKNNIDIVFDIYCKNNNDIEDAKIRYGKNYKEIKLNLILYNNLLQYLRMI</sequence>
<evidence type="ECO:0000313" key="1">
    <source>
        <dbReference type="EMBL" id="QHU29655.1"/>
    </source>
</evidence>
<reference evidence="1" key="1">
    <citation type="journal article" date="2020" name="Nature">
        <title>Giant virus diversity and host interactions through global metagenomics.</title>
        <authorList>
            <person name="Schulz F."/>
            <person name="Roux S."/>
            <person name="Paez-Espino D."/>
            <person name="Jungbluth S."/>
            <person name="Walsh D.A."/>
            <person name="Denef V.J."/>
            <person name="McMahon K.D."/>
            <person name="Konstantinidis K.T."/>
            <person name="Eloe-Fadrosh E.A."/>
            <person name="Kyrpides N.C."/>
            <person name="Woyke T."/>
        </authorList>
    </citation>
    <scope>NUCLEOTIDE SEQUENCE</scope>
    <source>
        <strain evidence="1">GVMAG-M-3300027804-48</strain>
    </source>
</reference>
<dbReference type="AlphaFoldDB" id="A0A6C0LI29"/>
<protein>
    <submittedName>
        <fullName evidence="1">Uncharacterized protein</fullName>
    </submittedName>
</protein>